<feature type="domain" description="Helicase/UvrB N-terminal" evidence="2">
    <location>
        <begin position="1"/>
        <end position="248"/>
    </location>
</feature>
<name>A0A0B2JUA9_9FIRM</name>
<evidence type="ECO:0000313" key="3">
    <source>
        <dbReference type="EMBL" id="KHM51935.1"/>
    </source>
</evidence>
<dbReference type="InterPro" id="IPR027417">
    <property type="entry name" value="P-loop_NTPase"/>
</dbReference>
<evidence type="ECO:0000256" key="1">
    <source>
        <dbReference type="SAM" id="MobiDB-lite"/>
    </source>
</evidence>
<dbReference type="Pfam" id="PF04851">
    <property type="entry name" value="ResIII"/>
    <property type="match status" value="1"/>
</dbReference>
<dbReference type="EMBL" id="JSCE01000159">
    <property type="protein sequence ID" value="KHM51935.1"/>
    <property type="molecule type" value="Genomic_DNA"/>
</dbReference>
<dbReference type="Proteomes" id="UP000030993">
    <property type="component" value="Unassembled WGS sequence"/>
</dbReference>
<dbReference type="GO" id="GO:0004519">
    <property type="term" value="F:endonuclease activity"/>
    <property type="evidence" value="ECO:0007669"/>
    <property type="project" value="UniProtKB-KW"/>
</dbReference>
<dbReference type="Gene3D" id="3.40.50.300">
    <property type="entry name" value="P-loop containing nucleotide triphosphate hydrolases"/>
    <property type="match status" value="2"/>
</dbReference>
<evidence type="ECO:0000259" key="2">
    <source>
        <dbReference type="Pfam" id="PF04851"/>
    </source>
</evidence>
<gene>
    <name evidence="3" type="ORF">NZ47_07840</name>
</gene>
<accession>A0A0B2JUA9</accession>
<sequence length="899" mass="101443">MELKNYQKGVLNDLRDYLDALNNTLDLNKAWEKYWGDKDFSVGNGGIPVYKNNIGGVPNICMKVPTGGGKTILACSSIGEIFHGIGYKNGNPRMVVWLVPSDSILAQTLGALSNPEHSYHQRLMQDNQGKVAVLNKEQLLSGQGFSLDIVREQLTICVMSFASLRIDSRKKDVRKVYQENGNLMSFKSILKDEDMLPDTPEDALIQTLRALHPVVVVDESHNVQSNLSTEMLENLNPSFILNLTATPRKDSNIISYVDARELQKENMVKLPVIVYNRQERRDVMNDALLLRSRLESAALAEEKESGSYIRPIVLFQAEPKIAKNKDTFEKIKEKLVERGIPKEQIAVKTSEVNDLAGIDLMSRACPIRYIITVNALKEGWDCPFAYILATLANKTSQVDVEQILGRVLRQPYTRQHEKKELNMSYVLTCSSDFHAILKNVVAGLNNAGFSEKDFRAVDTDSIIGTETGTDTQEQPSLFEEKELEQTLQQSDTADAGTAEENTVEPDNDDFGDITSDGFAMTVAETEASTTSLKIDSMLRQATEEAEVYITNAEMAERTGLATGELGEMQKQYKMVEEFAQEAMELKIPQFFVEVGTSNLFGESEEMLEPDNLSKGFKLQGQDTDINFQLSTGEIYEVNLAEKGEAVPKYKQLSQRDSQYFREYLATLPPAKRTEKCAESIAAIIAKRDDGTTDQEILAYVKRVVEGMTADEVAALETSIPVYADTINRKIKTLKKSYQEKQFFKWLDSDRIVCKAGYVLPKVIAPDKAISSIPKSLYEGEKEDMNNFELRLLDAMVSLDNVRWWHRIIDRNRNEMKLNGFINHYPDFMVMTTSGKLLLIEAKGDHLNNEESKEKLKLGRKWQENAGKKFKYFMVFDNKDTAVDGAYTIDRFIGEILKDM</sequence>
<dbReference type="AlphaFoldDB" id="A0A0B2JUA9"/>
<evidence type="ECO:0000313" key="4">
    <source>
        <dbReference type="Proteomes" id="UP000030993"/>
    </source>
</evidence>
<dbReference type="GO" id="GO:0003677">
    <property type="term" value="F:DNA binding"/>
    <property type="evidence" value="ECO:0007669"/>
    <property type="project" value="InterPro"/>
</dbReference>
<keyword evidence="4" id="KW-1185">Reference proteome</keyword>
<keyword evidence="3" id="KW-0255">Endonuclease</keyword>
<dbReference type="InterPro" id="IPR006935">
    <property type="entry name" value="Helicase/UvrB_N"/>
</dbReference>
<reference evidence="3 4" key="1">
    <citation type="journal article" date="2013" name="PLoS ONE">
        <title>Identification and characterization of three novel lipases belonging to families II and V from Anaerovibrio lipolyticus 5ST.</title>
        <authorList>
            <person name="Prive F."/>
            <person name="Kaderbhai N.N."/>
            <person name="Girdwood S."/>
            <person name="Worgan H.J."/>
            <person name="Pinloche E."/>
            <person name="Scollan N.D."/>
            <person name="Huws S.A."/>
            <person name="Newbold C.J."/>
        </authorList>
    </citation>
    <scope>NUCLEOTIDE SEQUENCE [LARGE SCALE GENOMIC DNA]</scope>
    <source>
        <strain evidence="3 4">5S</strain>
    </source>
</reference>
<dbReference type="GO" id="GO:0005524">
    <property type="term" value="F:ATP binding"/>
    <property type="evidence" value="ECO:0007669"/>
    <property type="project" value="InterPro"/>
</dbReference>
<keyword evidence="3" id="KW-0540">Nuclease</keyword>
<dbReference type="RefSeq" id="WP_039208796.1">
    <property type="nucleotide sequence ID" value="NZ_JSCE01000159.1"/>
</dbReference>
<dbReference type="PANTHER" id="PTHR47396">
    <property type="entry name" value="TYPE I RESTRICTION ENZYME ECOKI R PROTEIN"/>
    <property type="match status" value="1"/>
</dbReference>
<feature type="compositionally biased region" description="Acidic residues" evidence="1">
    <location>
        <begin position="501"/>
        <end position="511"/>
    </location>
</feature>
<proteinExistence type="predicted"/>
<dbReference type="STRING" id="82374.NZ47_07840"/>
<organism evidence="3 4">
    <name type="scientific">Anaerovibrio lipolyticus</name>
    <dbReference type="NCBI Taxonomy" id="82374"/>
    <lineage>
        <taxon>Bacteria</taxon>
        <taxon>Bacillati</taxon>
        <taxon>Bacillota</taxon>
        <taxon>Negativicutes</taxon>
        <taxon>Selenomonadales</taxon>
        <taxon>Selenomonadaceae</taxon>
        <taxon>Anaerovibrio</taxon>
    </lineage>
</organism>
<dbReference type="PANTHER" id="PTHR47396:SF1">
    <property type="entry name" value="ATP-DEPENDENT HELICASE IRC3-RELATED"/>
    <property type="match status" value="1"/>
</dbReference>
<feature type="region of interest" description="Disordered" evidence="1">
    <location>
        <begin position="482"/>
        <end position="512"/>
    </location>
</feature>
<protein>
    <submittedName>
        <fullName evidence="3">Restriction endonuclease</fullName>
    </submittedName>
</protein>
<dbReference type="GO" id="GO:0005829">
    <property type="term" value="C:cytosol"/>
    <property type="evidence" value="ECO:0007669"/>
    <property type="project" value="TreeGrafter"/>
</dbReference>
<dbReference type="InterPro" id="IPR050742">
    <property type="entry name" value="Helicase_Restrict-Modif_Enz"/>
</dbReference>
<dbReference type="SUPFAM" id="SSF52540">
    <property type="entry name" value="P-loop containing nucleoside triphosphate hydrolases"/>
    <property type="match status" value="2"/>
</dbReference>
<keyword evidence="3" id="KW-0378">Hydrolase</keyword>
<dbReference type="GO" id="GO:0016787">
    <property type="term" value="F:hydrolase activity"/>
    <property type="evidence" value="ECO:0007669"/>
    <property type="project" value="InterPro"/>
</dbReference>
<comment type="caution">
    <text evidence="3">The sequence shown here is derived from an EMBL/GenBank/DDBJ whole genome shotgun (WGS) entry which is preliminary data.</text>
</comment>